<dbReference type="EMBL" id="JANPWB010000011">
    <property type="protein sequence ID" value="KAJ1127521.1"/>
    <property type="molecule type" value="Genomic_DNA"/>
</dbReference>
<dbReference type="AlphaFoldDB" id="A0AAV7PGT5"/>
<organism evidence="1 2">
    <name type="scientific">Pleurodeles waltl</name>
    <name type="common">Iberian ribbed newt</name>
    <dbReference type="NCBI Taxonomy" id="8319"/>
    <lineage>
        <taxon>Eukaryota</taxon>
        <taxon>Metazoa</taxon>
        <taxon>Chordata</taxon>
        <taxon>Craniata</taxon>
        <taxon>Vertebrata</taxon>
        <taxon>Euteleostomi</taxon>
        <taxon>Amphibia</taxon>
        <taxon>Batrachia</taxon>
        <taxon>Caudata</taxon>
        <taxon>Salamandroidea</taxon>
        <taxon>Salamandridae</taxon>
        <taxon>Pleurodelinae</taxon>
        <taxon>Pleurodeles</taxon>
    </lineage>
</organism>
<keyword evidence="2" id="KW-1185">Reference proteome</keyword>
<gene>
    <name evidence="1" type="ORF">NDU88_005920</name>
</gene>
<accession>A0AAV7PGT5</accession>
<dbReference type="Proteomes" id="UP001066276">
    <property type="component" value="Chromosome 7"/>
</dbReference>
<evidence type="ECO:0000313" key="1">
    <source>
        <dbReference type="EMBL" id="KAJ1127521.1"/>
    </source>
</evidence>
<sequence length="167" mass="17414">MAPPDMGASSKEMPLAASQLAVRPSTCLVDALVEADSGEAAVSGDAAPLTVFWQDYQSGDSQAHGVEKWEWRAPSMAIGPDDRHTSNMYGQKLGRLSGLLRTVHWTSAGDPSAAGGSRACASSLAPPAERTMAASGYSNTENEYAKLAEWCGGAHLALLDDGCAIVF</sequence>
<evidence type="ECO:0000313" key="2">
    <source>
        <dbReference type="Proteomes" id="UP001066276"/>
    </source>
</evidence>
<reference evidence="1" key="1">
    <citation type="journal article" date="2022" name="bioRxiv">
        <title>Sequencing and chromosome-scale assembly of the giantPleurodeles waltlgenome.</title>
        <authorList>
            <person name="Brown T."/>
            <person name="Elewa A."/>
            <person name="Iarovenko S."/>
            <person name="Subramanian E."/>
            <person name="Araus A.J."/>
            <person name="Petzold A."/>
            <person name="Susuki M."/>
            <person name="Suzuki K.-i.T."/>
            <person name="Hayashi T."/>
            <person name="Toyoda A."/>
            <person name="Oliveira C."/>
            <person name="Osipova E."/>
            <person name="Leigh N.D."/>
            <person name="Simon A."/>
            <person name="Yun M.H."/>
        </authorList>
    </citation>
    <scope>NUCLEOTIDE SEQUENCE</scope>
    <source>
        <strain evidence="1">20211129_DDA</strain>
        <tissue evidence="1">Liver</tissue>
    </source>
</reference>
<comment type="caution">
    <text evidence="1">The sequence shown here is derived from an EMBL/GenBank/DDBJ whole genome shotgun (WGS) entry which is preliminary data.</text>
</comment>
<protein>
    <submittedName>
        <fullName evidence="1">Uncharacterized protein</fullName>
    </submittedName>
</protein>
<name>A0AAV7PGT5_PLEWA</name>
<proteinExistence type="predicted"/>